<dbReference type="CDD" id="cd03250">
    <property type="entry name" value="ABCC_MRP_domain1"/>
    <property type="match status" value="1"/>
</dbReference>
<evidence type="ECO:0000259" key="11">
    <source>
        <dbReference type="PROSITE" id="PS50893"/>
    </source>
</evidence>
<evidence type="ECO:0000256" key="6">
    <source>
        <dbReference type="ARBA" id="ARBA00022989"/>
    </source>
</evidence>
<feature type="transmembrane region" description="Helical" evidence="10">
    <location>
        <begin position="310"/>
        <end position="328"/>
    </location>
</feature>
<dbReference type="SUPFAM" id="SSF52540">
    <property type="entry name" value="P-loop containing nucleoside triphosphate hydrolases"/>
    <property type="match status" value="2"/>
</dbReference>
<feature type="domain" description="ABC transmembrane type-1" evidence="12">
    <location>
        <begin position="890"/>
        <end position="1171"/>
    </location>
</feature>
<dbReference type="PROSITE" id="PS00211">
    <property type="entry name" value="ABC_TRANSPORTER_1"/>
    <property type="match status" value="2"/>
</dbReference>
<evidence type="ECO:0000259" key="12">
    <source>
        <dbReference type="PROSITE" id="PS50929"/>
    </source>
</evidence>
<evidence type="ECO:0000256" key="2">
    <source>
        <dbReference type="ARBA" id="ARBA00022448"/>
    </source>
</evidence>
<feature type="transmembrane region" description="Helical" evidence="10">
    <location>
        <begin position="37"/>
        <end position="57"/>
    </location>
</feature>
<keyword evidence="14" id="KW-1185">Reference proteome</keyword>
<dbReference type="CDD" id="cd18580">
    <property type="entry name" value="ABC_6TM_ABCC_D2"/>
    <property type="match status" value="1"/>
</dbReference>
<dbReference type="HOGENOM" id="CLU_000604_27_5_1"/>
<dbReference type="SMART" id="SM00382">
    <property type="entry name" value="AAA"/>
    <property type="match status" value="2"/>
</dbReference>
<dbReference type="EMBL" id="KB644411">
    <property type="protein sequence ID" value="EPS28975.1"/>
    <property type="molecule type" value="Genomic_DNA"/>
</dbReference>
<evidence type="ECO:0008006" key="15">
    <source>
        <dbReference type="Google" id="ProtNLM"/>
    </source>
</evidence>
<feature type="region of interest" description="Disordered" evidence="9">
    <location>
        <begin position="844"/>
        <end position="867"/>
    </location>
</feature>
<accession>S7ZE93</accession>
<dbReference type="STRING" id="933388.S7ZE93"/>
<keyword evidence="7 10" id="KW-0472">Membrane</keyword>
<dbReference type="PhylomeDB" id="S7ZE93"/>
<organism evidence="13 14">
    <name type="scientific">Penicillium oxalicum (strain 114-2 / CGMCC 5302)</name>
    <name type="common">Penicillium decumbens</name>
    <dbReference type="NCBI Taxonomy" id="933388"/>
    <lineage>
        <taxon>Eukaryota</taxon>
        <taxon>Fungi</taxon>
        <taxon>Dikarya</taxon>
        <taxon>Ascomycota</taxon>
        <taxon>Pezizomycotina</taxon>
        <taxon>Eurotiomycetes</taxon>
        <taxon>Eurotiomycetidae</taxon>
        <taxon>Eurotiales</taxon>
        <taxon>Aspergillaceae</taxon>
        <taxon>Penicillium</taxon>
    </lineage>
</organism>
<feature type="transmembrane region" description="Helical" evidence="10">
    <location>
        <begin position="1001"/>
        <end position="1018"/>
    </location>
</feature>
<feature type="transmembrane region" description="Helical" evidence="10">
    <location>
        <begin position="887"/>
        <end position="910"/>
    </location>
</feature>
<dbReference type="GO" id="GO:0016020">
    <property type="term" value="C:membrane"/>
    <property type="evidence" value="ECO:0007669"/>
    <property type="project" value="UniProtKB-SubCell"/>
</dbReference>
<dbReference type="Pfam" id="PF24357">
    <property type="entry name" value="TMD0_ABC"/>
    <property type="match status" value="1"/>
</dbReference>
<feature type="transmembrane region" description="Helical" evidence="10">
    <location>
        <begin position="1024"/>
        <end position="1044"/>
    </location>
</feature>
<feature type="transmembrane region" description="Helical" evidence="10">
    <location>
        <begin position="526"/>
        <end position="549"/>
    </location>
</feature>
<dbReference type="InterPro" id="IPR003593">
    <property type="entry name" value="AAA+_ATPase"/>
</dbReference>
<dbReference type="OrthoDB" id="6500128at2759"/>
<dbReference type="PROSITE" id="PS50929">
    <property type="entry name" value="ABC_TM1F"/>
    <property type="match status" value="2"/>
</dbReference>
<feature type="transmembrane region" description="Helical" evidence="10">
    <location>
        <begin position="69"/>
        <end position="92"/>
    </location>
</feature>
<evidence type="ECO:0000256" key="4">
    <source>
        <dbReference type="ARBA" id="ARBA00022741"/>
    </source>
</evidence>
<dbReference type="CDD" id="cd03244">
    <property type="entry name" value="ABCC_MRP_domain2"/>
    <property type="match status" value="1"/>
</dbReference>
<dbReference type="GO" id="GO:0005524">
    <property type="term" value="F:ATP binding"/>
    <property type="evidence" value="ECO:0007669"/>
    <property type="project" value="UniProtKB-KW"/>
</dbReference>
<evidence type="ECO:0000256" key="9">
    <source>
        <dbReference type="SAM" id="MobiDB-lite"/>
    </source>
</evidence>
<proteinExistence type="predicted"/>
<feature type="domain" description="ABC transporter" evidence="11">
    <location>
        <begin position="604"/>
        <end position="836"/>
    </location>
</feature>
<dbReference type="eggNOG" id="KOG0054">
    <property type="taxonomic scope" value="Eukaryota"/>
</dbReference>
<evidence type="ECO:0000313" key="13">
    <source>
        <dbReference type="EMBL" id="EPS28975.1"/>
    </source>
</evidence>
<dbReference type="InterPro" id="IPR003439">
    <property type="entry name" value="ABC_transporter-like_ATP-bd"/>
</dbReference>
<protein>
    <recommendedName>
        <fullName evidence="15">ABC transporter</fullName>
    </recommendedName>
</protein>
<feature type="transmembrane region" description="Helical" evidence="10">
    <location>
        <begin position="408"/>
        <end position="429"/>
    </location>
</feature>
<dbReference type="GO" id="GO:0016887">
    <property type="term" value="F:ATP hydrolysis activity"/>
    <property type="evidence" value="ECO:0007669"/>
    <property type="project" value="InterPro"/>
</dbReference>
<dbReference type="InterPro" id="IPR050173">
    <property type="entry name" value="ABC_transporter_C-like"/>
</dbReference>
<feature type="transmembrane region" description="Helical" evidence="10">
    <location>
        <begin position="496"/>
        <end position="520"/>
    </location>
</feature>
<dbReference type="InterPro" id="IPR017871">
    <property type="entry name" value="ABC_transporter-like_CS"/>
</dbReference>
<dbReference type="SUPFAM" id="SSF90123">
    <property type="entry name" value="ABC transporter transmembrane region"/>
    <property type="match status" value="2"/>
</dbReference>
<feature type="transmembrane region" description="Helical" evidence="10">
    <location>
        <begin position="98"/>
        <end position="121"/>
    </location>
</feature>
<evidence type="ECO:0000256" key="1">
    <source>
        <dbReference type="ARBA" id="ARBA00004141"/>
    </source>
</evidence>
<dbReference type="Gene3D" id="3.40.50.300">
    <property type="entry name" value="P-loop containing nucleotide triphosphate hydrolases"/>
    <property type="match status" value="2"/>
</dbReference>
<feature type="domain" description="ABC transporter" evidence="11">
    <location>
        <begin position="1210"/>
        <end position="1456"/>
    </location>
</feature>
<dbReference type="PANTHER" id="PTHR24223:SF399">
    <property type="entry name" value="ABC TRANSPORTER ATNG"/>
    <property type="match status" value="1"/>
</dbReference>
<dbReference type="FunFam" id="1.20.1560.10:FF:000066">
    <property type="entry name" value="ABC multidrug transporter (Eurofung)"/>
    <property type="match status" value="1"/>
</dbReference>
<dbReference type="InterPro" id="IPR011527">
    <property type="entry name" value="ABC1_TM_dom"/>
</dbReference>
<dbReference type="CDD" id="cd18579">
    <property type="entry name" value="ABC_6TM_ABCC_D1"/>
    <property type="match status" value="1"/>
</dbReference>
<evidence type="ECO:0000256" key="7">
    <source>
        <dbReference type="ARBA" id="ARBA00023136"/>
    </source>
</evidence>
<evidence type="ECO:0000256" key="5">
    <source>
        <dbReference type="ARBA" id="ARBA00022840"/>
    </source>
</evidence>
<keyword evidence="2" id="KW-0813">Transport</keyword>
<name>S7ZE93_PENO1</name>
<evidence type="ECO:0000256" key="8">
    <source>
        <dbReference type="ARBA" id="ARBA00023180"/>
    </source>
</evidence>
<evidence type="ECO:0000256" key="3">
    <source>
        <dbReference type="ARBA" id="ARBA00022692"/>
    </source>
</evidence>
<dbReference type="PROSITE" id="PS50893">
    <property type="entry name" value="ABC_TRANSPORTER_2"/>
    <property type="match status" value="2"/>
</dbReference>
<evidence type="ECO:0000256" key="10">
    <source>
        <dbReference type="SAM" id="Phobius"/>
    </source>
</evidence>
<reference evidence="13 14" key="1">
    <citation type="journal article" date="2013" name="PLoS ONE">
        <title>Genomic and secretomic analyses reveal unique features of the lignocellulolytic enzyme system of Penicillium decumbens.</title>
        <authorList>
            <person name="Liu G."/>
            <person name="Zhang L."/>
            <person name="Wei X."/>
            <person name="Zou G."/>
            <person name="Qin Y."/>
            <person name="Ma L."/>
            <person name="Li J."/>
            <person name="Zheng H."/>
            <person name="Wang S."/>
            <person name="Wang C."/>
            <person name="Xun L."/>
            <person name="Zhao G.-P."/>
            <person name="Zhou Z."/>
            <person name="Qu Y."/>
        </authorList>
    </citation>
    <scope>NUCLEOTIDE SEQUENCE [LARGE SCALE GENOMIC DNA]</scope>
    <source>
        <strain evidence="14">114-2 / CGMCC 5302</strain>
    </source>
</reference>
<feature type="transmembrane region" description="Helical" evidence="10">
    <location>
        <begin position="133"/>
        <end position="154"/>
    </location>
</feature>
<dbReference type="InterPro" id="IPR036640">
    <property type="entry name" value="ABC1_TM_sf"/>
</dbReference>
<keyword evidence="8" id="KW-0325">Glycoprotein</keyword>
<dbReference type="InterPro" id="IPR027417">
    <property type="entry name" value="P-loop_NTPase"/>
</dbReference>
<keyword evidence="4" id="KW-0547">Nucleotide-binding</keyword>
<dbReference type="Pfam" id="PF00005">
    <property type="entry name" value="ABC_tran"/>
    <property type="match status" value="2"/>
</dbReference>
<feature type="transmembrane region" description="Helical" evidence="10">
    <location>
        <begin position="1104"/>
        <end position="1132"/>
    </location>
</feature>
<dbReference type="Proteomes" id="UP000019376">
    <property type="component" value="Unassembled WGS sequence"/>
</dbReference>
<evidence type="ECO:0000313" key="14">
    <source>
        <dbReference type="Proteomes" id="UP000019376"/>
    </source>
</evidence>
<feature type="transmembrane region" description="Helical" evidence="10">
    <location>
        <begin position="160"/>
        <end position="179"/>
    </location>
</feature>
<dbReference type="InterPro" id="IPR044726">
    <property type="entry name" value="ABCC_6TM_D2"/>
</dbReference>
<dbReference type="PANTHER" id="PTHR24223">
    <property type="entry name" value="ATP-BINDING CASSETTE SUB-FAMILY C"/>
    <property type="match status" value="1"/>
</dbReference>
<gene>
    <name evidence="13" type="ORF">PDE_03921</name>
</gene>
<keyword evidence="5" id="KW-0067">ATP-binding</keyword>
<dbReference type="FunFam" id="1.20.1560.10:FF:000055">
    <property type="entry name" value="ABC multidrug transporter (Eurofung)"/>
    <property type="match status" value="1"/>
</dbReference>
<feature type="domain" description="ABC transmembrane type-1" evidence="12">
    <location>
        <begin position="280"/>
        <end position="557"/>
    </location>
</feature>
<dbReference type="InterPro" id="IPR044746">
    <property type="entry name" value="ABCC_6TM_D1"/>
</dbReference>
<feature type="compositionally biased region" description="Polar residues" evidence="9">
    <location>
        <begin position="847"/>
        <end position="857"/>
    </location>
</feature>
<dbReference type="Gene3D" id="1.20.1560.10">
    <property type="entry name" value="ABC transporter type 1, transmembrane domain"/>
    <property type="match status" value="2"/>
</dbReference>
<comment type="subcellular location">
    <subcellularLocation>
        <location evidence="1">Membrane</location>
        <topology evidence="1">Multi-pass membrane protein</topology>
    </subcellularLocation>
</comment>
<dbReference type="GO" id="GO:0140359">
    <property type="term" value="F:ABC-type transporter activity"/>
    <property type="evidence" value="ECO:0007669"/>
    <property type="project" value="InterPro"/>
</dbReference>
<dbReference type="InterPro" id="IPR056227">
    <property type="entry name" value="TMD0_ABC"/>
</dbReference>
<keyword evidence="6 10" id="KW-1133">Transmembrane helix</keyword>
<keyword evidence="3 10" id="KW-0812">Transmembrane</keyword>
<dbReference type="FunFam" id="3.40.50.300:FF:000630">
    <property type="entry name" value="ATP-binding cassette (ABC) transporter, putative"/>
    <property type="match status" value="1"/>
</dbReference>
<sequence length="1459" mass="159680">MATAAVGACGDRRFGPFVATTDCRGGFDFTVLFESSILNILPAACFLILAVVRLFFLSKQSVKISPSRFHRVTLGISVAYAALQIALVVLVAKQQPLGGGSVFLTGAILDLVSALVMIILIDLEHFRSIRPSFIVFAYLFITVLLDLARLRTAWLIPGNNTYPACLSVSFAFKLLLLGVTNAEKRKWLIGAKKEQSLESVSGPLSRGLLTWLNGLLLKGHSMLLPGQDLPAIHEKLLSAELSHQFTVSWAHFPQNERNALLWAVLKCLRWEMATIAFPRLCVVGFSIAQPFLIGKIVTVLQKTESTREEIGYGLIAATAIVFAGIAIFRASYEHLGYRTTTMLRGGLMTLVFQHMMDLPLGAADESSAMALLGSDIEMLAEYFYSVVCETWANVLQLALATWLLQTQVGVVCIAPIFVVIAFTASSFAMGNAVSARQKSWLQATEKRINFTTSILGSIRNVKFLGLTDIMSSMIDTLRAEELQSSKKFRHLQSIRVCMVNSPIIIGQLITLAAYAILAMLQGSRSLVVSQAVTSLSLISLMITPLSYLLMAIPDAYSSLGCLHRIQDFLRSPGHSESSTMSSSISGIELRPATKLTQADGETVLSFRNVRFGWKASPSDTSGITLEFQASAAGTLVMLIGPVGCGKSTFLKGLAGETPVLEGQLFIRYPDIAFCDENAWLSNASIRRNIIGEDETEFDPIWYRSVINACALDPDLKRMAKGDDTIVGSKGSKLSGGQRQRIAIARAVYARKRIACFDSVFSGLDNATARHVFDNVFGSKGLLRRLGCTVFFATHSIHHLPEADLILVLGQNGQLVRQGRYAEIRDEVGEFNSQLHNESVRDCEAQASDESPSSANENQESESTREVTSNRHAADLAVYKYYFSALGWVRVSALLLFLVTDAGIGGFRYVWVDLWASSSESSSDSQLGYWLGLYGAFSVIQVSTLTLAVFWTWVVIVPAASKNLHSVVLRACMSAPYSFLSNVDTGVLVTRFSQDMRLVDMILPRGFISTGFQFFGAIAQCATAVASLPYLAATLPFLMGVLYVIQRFYLKTSRQLRLLEIELKSPLYTHFIESLAGVTTIRAFSWRHSTISRMISMLDAAQRPYYLLLCIQRWLGLVLNLIVAAIAVLLVGLSTALRNRVDPGLLGIALVMMMDLGLVLSELVQNYTLLETSLGSISRIKEFAETTPNEESGVIAQAQGSSEEWLTHGEIEFSSTSISWSDSAIKPLINGVNIRIGAGEKFGLCGRTGSGKSTLALSLLRLNEIVAGQILIDGQDISQLSRSSVREHISCLSQEPFMFPGTVRQNADPLNTVSNAQIIEALRSVGVWDSLVTAYSVADTTPDVETDEHVLKSTLDENVLSQGQKQLFCLARALLKKSKILILDEPTSSLDHETDAKVQTIIRESFPGCTVIMVAHRIHSLLDFDQVAVLNSGQLVEVGHPQDLMDRTDGEFAKLLKLES</sequence>
<feature type="transmembrane region" description="Helical" evidence="10">
    <location>
        <begin position="930"/>
        <end position="955"/>
    </location>
</feature>
<dbReference type="Pfam" id="PF00664">
    <property type="entry name" value="ABC_membrane"/>
    <property type="match status" value="2"/>
</dbReference>